<protein>
    <submittedName>
        <fullName evidence="2">Uncharacterized protein</fullName>
    </submittedName>
</protein>
<sequence>MLAMPTSSVQRHRMDLNALREQLQKLVPGAHLTLTHHHTEGSVNSGSPSLEGLPPGYPPQTAMGGIPLTVVGSSGLAHQGGLGATTEAGMILPQTVRLPGGETVALVRRVMVDPHSQAPVGYPAMVAMDHGPPPLQAGPPLSRTPSLKDPEEQGGDGHQTRITRFQVTKVAEEAVRRVSDVSTAGSPVSSPVRRGRFAVTKVAESLDSTEGGTGSAAPTPAPPDTP</sequence>
<keyword evidence="3" id="KW-1185">Reference proteome</keyword>
<feature type="region of interest" description="Disordered" evidence="1">
    <location>
        <begin position="131"/>
        <end position="162"/>
    </location>
</feature>
<proteinExistence type="predicted"/>
<reference evidence="2" key="1">
    <citation type="submission" date="2020-07" db="EMBL/GenBank/DDBJ databases">
        <title>The High-quality genome of the commercially important snow crab, Chionoecetes opilio.</title>
        <authorList>
            <person name="Jeong J.-H."/>
            <person name="Ryu S."/>
        </authorList>
    </citation>
    <scope>NUCLEOTIDE SEQUENCE</scope>
    <source>
        <strain evidence="2">MADBK_172401_WGS</strain>
        <tissue evidence="2">Digestive gland</tissue>
    </source>
</reference>
<evidence type="ECO:0000313" key="2">
    <source>
        <dbReference type="EMBL" id="KAG0713461.1"/>
    </source>
</evidence>
<evidence type="ECO:0000256" key="1">
    <source>
        <dbReference type="SAM" id="MobiDB-lite"/>
    </source>
</evidence>
<feature type="region of interest" description="Disordered" evidence="1">
    <location>
        <begin position="37"/>
        <end position="61"/>
    </location>
</feature>
<name>A0A8J5CHZ5_CHIOP</name>
<dbReference type="AlphaFoldDB" id="A0A8J5CHZ5"/>
<dbReference type="EMBL" id="JACEEZ010021472">
    <property type="protein sequence ID" value="KAG0713461.1"/>
    <property type="molecule type" value="Genomic_DNA"/>
</dbReference>
<organism evidence="2 3">
    <name type="scientific">Chionoecetes opilio</name>
    <name type="common">Atlantic snow crab</name>
    <name type="synonym">Cancer opilio</name>
    <dbReference type="NCBI Taxonomy" id="41210"/>
    <lineage>
        <taxon>Eukaryota</taxon>
        <taxon>Metazoa</taxon>
        <taxon>Ecdysozoa</taxon>
        <taxon>Arthropoda</taxon>
        <taxon>Crustacea</taxon>
        <taxon>Multicrustacea</taxon>
        <taxon>Malacostraca</taxon>
        <taxon>Eumalacostraca</taxon>
        <taxon>Eucarida</taxon>
        <taxon>Decapoda</taxon>
        <taxon>Pleocyemata</taxon>
        <taxon>Brachyura</taxon>
        <taxon>Eubrachyura</taxon>
        <taxon>Majoidea</taxon>
        <taxon>Majidae</taxon>
        <taxon>Chionoecetes</taxon>
    </lineage>
</organism>
<accession>A0A8J5CHZ5</accession>
<comment type="caution">
    <text evidence="2">The sequence shown here is derived from an EMBL/GenBank/DDBJ whole genome shotgun (WGS) entry which is preliminary data.</text>
</comment>
<dbReference type="OrthoDB" id="10483945at2759"/>
<dbReference type="Proteomes" id="UP000770661">
    <property type="component" value="Unassembled WGS sequence"/>
</dbReference>
<feature type="region of interest" description="Disordered" evidence="1">
    <location>
        <begin position="203"/>
        <end position="226"/>
    </location>
</feature>
<evidence type="ECO:0000313" key="3">
    <source>
        <dbReference type="Proteomes" id="UP000770661"/>
    </source>
</evidence>
<gene>
    <name evidence="2" type="ORF">GWK47_001836</name>
</gene>